<keyword evidence="9" id="KW-1185">Reference proteome</keyword>
<dbReference type="AlphaFoldDB" id="A0A848ICU2"/>
<dbReference type="EMBL" id="JABBGJ010000013">
    <property type="protein sequence ID" value="NML98992.1"/>
    <property type="molecule type" value="Genomic_DNA"/>
</dbReference>
<evidence type="ECO:0000259" key="7">
    <source>
        <dbReference type="SMART" id="SM00226"/>
    </source>
</evidence>
<dbReference type="InterPro" id="IPR050438">
    <property type="entry name" value="LMW_PTPase"/>
</dbReference>
<dbReference type="PANTHER" id="PTHR11717:SF31">
    <property type="entry name" value="LOW MOLECULAR WEIGHT PROTEIN-TYROSINE-PHOSPHATASE ETP-RELATED"/>
    <property type="match status" value="1"/>
</dbReference>
<dbReference type="CDD" id="cd16343">
    <property type="entry name" value="LMWPTP"/>
    <property type="match status" value="1"/>
</dbReference>
<evidence type="ECO:0000313" key="8">
    <source>
        <dbReference type="EMBL" id="NML98992.1"/>
    </source>
</evidence>
<dbReference type="Proteomes" id="UP000544134">
    <property type="component" value="Unassembled WGS sequence"/>
</dbReference>
<dbReference type="Pfam" id="PF01451">
    <property type="entry name" value="LMWPc"/>
    <property type="match status" value="1"/>
</dbReference>
<evidence type="ECO:0000256" key="6">
    <source>
        <dbReference type="PIRSR" id="PIRSR617867-1"/>
    </source>
</evidence>
<feature type="active site" evidence="6">
    <location>
        <position position="15"/>
    </location>
</feature>
<dbReference type="InterPro" id="IPR023485">
    <property type="entry name" value="Ptyr_pPase"/>
</dbReference>
<evidence type="ECO:0000256" key="1">
    <source>
        <dbReference type="ARBA" id="ARBA00011063"/>
    </source>
</evidence>
<dbReference type="SMART" id="SM00226">
    <property type="entry name" value="LMWPc"/>
    <property type="match status" value="1"/>
</dbReference>
<evidence type="ECO:0000256" key="5">
    <source>
        <dbReference type="ARBA" id="ARBA00051722"/>
    </source>
</evidence>
<evidence type="ECO:0000256" key="3">
    <source>
        <dbReference type="ARBA" id="ARBA00022801"/>
    </source>
</evidence>
<dbReference type="Gene3D" id="3.40.50.2300">
    <property type="match status" value="1"/>
</dbReference>
<accession>A0A848ICU2</accession>
<dbReference type="InterPro" id="IPR017867">
    <property type="entry name" value="Tyr_phospatase_low_mol_wt"/>
</dbReference>
<dbReference type="PANTHER" id="PTHR11717">
    <property type="entry name" value="LOW MOLECULAR WEIGHT PROTEIN TYROSINE PHOSPHATASE"/>
    <property type="match status" value="1"/>
</dbReference>
<gene>
    <name evidence="8" type="ORF">HHL24_13670</name>
</gene>
<dbReference type="PRINTS" id="PR00719">
    <property type="entry name" value="LMWPTPASE"/>
</dbReference>
<sequence>MIRSVLTVCVGNICRSPMAEALLRAKLPELEIASAGLAAPSGALADPTAQELMLERGMNISAHRATRVIPPSIAGSDLILVMDLEQKSTIEREHPIARGKVFRLGEFGKFEIFDPFRLGREEFVKCLNLIDQGVDAWVKRIHAVA</sequence>
<dbReference type="RefSeq" id="WP_169485997.1">
    <property type="nucleotide sequence ID" value="NZ_JABBGJ010000013.1"/>
</dbReference>
<keyword evidence="4" id="KW-0904">Protein phosphatase</keyword>
<keyword evidence="3" id="KW-0378">Hydrolase</keyword>
<evidence type="ECO:0000313" key="9">
    <source>
        <dbReference type="Proteomes" id="UP000544134"/>
    </source>
</evidence>
<evidence type="ECO:0000256" key="2">
    <source>
        <dbReference type="ARBA" id="ARBA00013064"/>
    </source>
</evidence>
<dbReference type="EC" id="3.1.3.48" evidence="2"/>
<comment type="caution">
    <text evidence="8">The sequence shown here is derived from an EMBL/GenBank/DDBJ whole genome shotgun (WGS) entry which is preliminary data.</text>
</comment>
<dbReference type="InterPro" id="IPR036196">
    <property type="entry name" value="Ptyr_pPase_sf"/>
</dbReference>
<dbReference type="GO" id="GO:0004725">
    <property type="term" value="F:protein tyrosine phosphatase activity"/>
    <property type="evidence" value="ECO:0007669"/>
    <property type="project" value="UniProtKB-EC"/>
</dbReference>
<name>A0A848ICU2_9BURK</name>
<feature type="domain" description="Phosphotyrosine protein phosphatase I" evidence="7">
    <location>
        <begin position="3"/>
        <end position="140"/>
    </location>
</feature>
<evidence type="ECO:0000256" key="4">
    <source>
        <dbReference type="ARBA" id="ARBA00022912"/>
    </source>
</evidence>
<feature type="active site" description="Proton donor" evidence="6">
    <location>
        <position position="114"/>
    </location>
</feature>
<feature type="active site" description="Nucleophile" evidence="6">
    <location>
        <position position="9"/>
    </location>
</feature>
<proteinExistence type="inferred from homology"/>
<comment type="catalytic activity">
    <reaction evidence="5">
        <text>O-phospho-L-tyrosyl-[protein] + H2O = L-tyrosyl-[protein] + phosphate</text>
        <dbReference type="Rhea" id="RHEA:10684"/>
        <dbReference type="Rhea" id="RHEA-COMP:10136"/>
        <dbReference type="Rhea" id="RHEA-COMP:20101"/>
        <dbReference type="ChEBI" id="CHEBI:15377"/>
        <dbReference type="ChEBI" id="CHEBI:43474"/>
        <dbReference type="ChEBI" id="CHEBI:46858"/>
        <dbReference type="ChEBI" id="CHEBI:61978"/>
        <dbReference type="EC" id="3.1.3.48"/>
    </reaction>
</comment>
<organism evidence="8 9">
    <name type="scientific">Paraburkholderia polaris</name>
    <dbReference type="NCBI Taxonomy" id="2728848"/>
    <lineage>
        <taxon>Bacteria</taxon>
        <taxon>Pseudomonadati</taxon>
        <taxon>Pseudomonadota</taxon>
        <taxon>Betaproteobacteria</taxon>
        <taxon>Burkholderiales</taxon>
        <taxon>Burkholderiaceae</taxon>
        <taxon>Paraburkholderia</taxon>
    </lineage>
</organism>
<dbReference type="SUPFAM" id="SSF52788">
    <property type="entry name" value="Phosphotyrosine protein phosphatases I"/>
    <property type="match status" value="1"/>
</dbReference>
<reference evidence="8 9" key="1">
    <citation type="submission" date="2020-04" db="EMBL/GenBank/DDBJ databases">
        <title>Paraburkholderia sp. RP-4-7 isolated from soil.</title>
        <authorList>
            <person name="Dahal R.H."/>
        </authorList>
    </citation>
    <scope>NUCLEOTIDE SEQUENCE [LARGE SCALE GENOMIC DNA]</scope>
    <source>
        <strain evidence="8 9">RP-4-7</strain>
    </source>
</reference>
<protein>
    <recommendedName>
        <fullName evidence="2">protein-tyrosine-phosphatase</fullName>
        <ecNumber evidence="2">3.1.3.48</ecNumber>
    </recommendedName>
</protein>
<comment type="similarity">
    <text evidence="1">Belongs to the low molecular weight phosphotyrosine protein phosphatase family.</text>
</comment>